<dbReference type="InterPro" id="IPR027417">
    <property type="entry name" value="P-loop_NTPase"/>
</dbReference>
<dbReference type="OrthoDB" id="77729at2759"/>
<dbReference type="InterPro" id="IPR003439">
    <property type="entry name" value="ABC_transporter-like_ATP-bd"/>
</dbReference>
<evidence type="ECO:0000313" key="4">
    <source>
        <dbReference type="Proteomes" id="UP000332933"/>
    </source>
</evidence>
<dbReference type="EMBL" id="CAADRA010005331">
    <property type="protein sequence ID" value="VFT88627.1"/>
    <property type="molecule type" value="Genomic_DNA"/>
</dbReference>
<reference evidence="2" key="2">
    <citation type="submission" date="2019-06" db="EMBL/GenBank/DDBJ databases">
        <title>Genomics analysis of Aphanomyces spp. identifies a new class of oomycete effector associated with host adaptation.</title>
        <authorList>
            <person name="Gaulin E."/>
        </authorList>
    </citation>
    <scope>NUCLEOTIDE SEQUENCE</scope>
    <source>
        <strain evidence="2">CBS 578.67</strain>
    </source>
</reference>
<dbReference type="GO" id="GO:0042626">
    <property type="term" value="F:ATPase-coupled transmembrane transporter activity"/>
    <property type="evidence" value="ECO:0007669"/>
    <property type="project" value="TreeGrafter"/>
</dbReference>
<protein>
    <submittedName>
        <fullName evidence="3">Aste57867_11771 protein</fullName>
    </submittedName>
</protein>
<name>A0A485KU41_9STRA</name>
<keyword evidence="4" id="KW-1185">Reference proteome</keyword>
<dbReference type="GO" id="GO:0005524">
    <property type="term" value="F:ATP binding"/>
    <property type="evidence" value="ECO:0007669"/>
    <property type="project" value="InterPro"/>
</dbReference>
<proteinExistence type="predicted"/>
<dbReference type="SUPFAM" id="SSF52540">
    <property type="entry name" value="P-loop containing nucleoside triphosphate hydrolases"/>
    <property type="match status" value="1"/>
</dbReference>
<sequence length="202" mass="22377">MNNQTSATLEDVHAAAKLANAYDFIMGFPSGFDTQVGERGAQLSGGQKQRIAIARAIIKNPAVLLLDEATSALDTESERIVQASLDTLLASRKRTTIIIAHRLSTIRDTCEFAHSFEPWTWILDLSQSSFQTDIVSSFPLDSKSSVCFALSECSFWNMKPLINEVSNISSNQQFTNCSQHALFFQFSQLENNCCRVGIFVLV</sequence>
<evidence type="ECO:0000313" key="2">
    <source>
        <dbReference type="EMBL" id="KAF0697548.1"/>
    </source>
</evidence>
<dbReference type="PANTHER" id="PTHR24221">
    <property type="entry name" value="ATP-BINDING CASSETTE SUB-FAMILY B"/>
    <property type="match status" value="1"/>
</dbReference>
<accession>A0A485KU41</accession>
<reference evidence="3 4" key="1">
    <citation type="submission" date="2019-03" db="EMBL/GenBank/DDBJ databases">
        <authorList>
            <person name="Gaulin E."/>
            <person name="Dumas B."/>
        </authorList>
    </citation>
    <scope>NUCLEOTIDE SEQUENCE [LARGE SCALE GENOMIC DNA]</scope>
    <source>
        <strain evidence="3">CBS 568.67</strain>
    </source>
</reference>
<dbReference type="Pfam" id="PF00005">
    <property type="entry name" value="ABC_tran"/>
    <property type="match status" value="1"/>
</dbReference>
<dbReference type="InterPro" id="IPR039421">
    <property type="entry name" value="Type_1_exporter"/>
</dbReference>
<organism evidence="3 4">
    <name type="scientific">Aphanomyces stellatus</name>
    <dbReference type="NCBI Taxonomy" id="120398"/>
    <lineage>
        <taxon>Eukaryota</taxon>
        <taxon>Sar</taxon>
        <taxon>Stramenopiles</taxon>
        <taxon>Oomycota</taxon>
        <taxon>Saprolegniomycetes</taxon>
        <taxon>Saprolegniales</taxon>
        <taxon>Verrucalvaceae</taxon>
        <taxon>Aphanomyces</taxon>
    </lineage>
</organism>
<dbReference type="Proteomes" id="UP000332933">
    <property type="component" value="Unassembled WGS sequence"/>
</dbReference>
<dbReference type="AlphaFoldDB" id="A0A485KU41"/>
<evidence type="ECO:0000313" key="3">
    <source>
        <dbReference type="EMBL" id="VFT88627.1"/>
    </source>
</evidence>
<dbReference type="Gene3D" id="3.40.50.300">
    <property type="entry name" value="P-loop containing nucleotide triphosphate hydrolases"/>
    <property type="match status" value="1"/>
</dbReference>
<dbReference type="GO" id="GO:0016020">
    <property type="term" value="C:membrane"/>
    <property type="evidence" value="ECO:0007669"/>
    <property type="project" value="TreeGrafter"/>
</dbReference>
<gene>
    <name evidence="3" type="primary">Aste57867_11771</name>
    <name evidence="2" type="ORF">As57867_011726</name>
    <name evidence="3" type="ORF">ASTE57867_11771</name>
</gene>
<dbReference type="PANTHER" id="PTHR24221:SF620">
    <property type="entry name" value="ABC TRANSMEMBRANE TYPE-1 DOMAIN-CONTAINING PROTEIN"/>
    <property type="match status" value="1"/>
</dbReference>
<dbReference type="EMBL" id="VJMH01005310">
    <property type="protein sequence ID" value="KAF0697548.1"/>
    <property type="molecule type" value="Genomic_DNA"/>
</dbReference>
<dbReference type="GO" id="GO:0016887">
    <property type="term" value="F:ATP hydrolysis activity"/>
    <property type="evidence" value="ECO:0007669"/>
    <property type="project" value="InterPro"/>
</dbReference>
<evidence type="ECO:0000259" key="1">
    <source>
        <dbReference type="Pfam" id="PF00005"/>
    </source>
</evidence>
<feature type="domain" description="ABC transporter" evidence="1">
    <location>
        <begin position="31"/>
        <end position="71"/>
    </location>
</feature>